<proteinExistence type="inferred from homology"/>
<dbReference type="GO" id="GO:0016592">
    <property type="term" value="C:mediator complex"/>
    <property type="evidence" value="ECO:0007669"/>
    <property type="project" value="InterPro"/>
</dbReference>
<evidence type="ECO:0000313" key="9">
    <source>
        <dbReference type="Proteomes" id="UP000054408"/>
    </source>
</evidence>
<evidence type="ECO:0000256" key="6">
    <source>
        <dbReference type="RuleBase" id="RU364143"/>
    </source>
</evidence>
<evidence type="ECO:0000256" key="5">
    <source>
        <dbReference type="ARBA" id="ARBA00023242"/>
    </source>
</evidence>
<keyword evidence="5 6" id="KW-0539">Nucleus</keyword>
<dbReference type="InterPro" id="IPR038566">
    <property type="entry name" value="Mediator_Med6_sf"/>
</dbReference>
<protein>
    <recommendedName>
        <fullName evidence="6">Mediator of RNA polymerase II transcription subunit 6</fullName>
    </recommendedName>
    <alternativeName>
        <fullName evidence="6">Mediator complex subunit 6</fullName>
    </alternativeName>
</protein>
<evidence type="ECO:0000256" key="2">
    <source>
        <dbReference type="ARBA" id="ARBA00007526"/>
    </source>
</evidence>
<dbReference type="Proteomes" id="UP000054408">
    <property type="component" value="Unassembled WGS sequence"/>
</dbReference>
<dbReference type="OMA" id="KRQQNNM"/>
<dbReference type="InterPro" id="IPR007018">
    <property type="entry name" value="Mediator_Med6"/>
</dbReference>
<evidence type="ECO:0000256" key="1">
    <source>
        <dbReference type="ARBA" id="ARBA00004123"/>
    </source>
</evidence>
<feature type="region of interest" description="Disordered" evidence="7">
    <location>
        <begin position="201"/>
        <end position="231"/>
    </location>
</feature>
<dbReference type="EMBL" id="GL349446">
    <property type="protein sequence ID" value="KNC47404.1"/>
    <property type="molecule type" value="Genomic_DNA"/>
</dbReference>
<keyword evidence="9" id="KW-1185">Reference proteome</keyword>
<dbReference type="RefSeq" id="XP_013759742.1">
    <property type="nucleotide sequence ID" value="XM_013904288.1"/>
</dbReference>
<accession>A0A0L0D4Z5</accession>
<dbReference type="AlphaFoldDB" id="A0A0L0D4Z5"/>
<evidence type="ECO:0000256" key="7">
    <source>
        <dbReference type="SAM" id="MobiDB-lite"/>
    </source>
</evidence>
<dbReference type="Gene3D" id="3.10.450.580">
    <property type="entry name" value="Mediator complex, subunit Med6"/>
    <property type="match status" value="1"/>
</dbReference>
<keyword evidence="6" id="KW-0010">Activator</keyword>
<organism evidence="8 9">
    <name type="scientific">Thecamonas trahens ATCC 50062</name>
    <dbReference type="NCBI Taxonomy" id="461836"/>
    <lineage>
        <taxon>Eukaryota</taxon>
        <taxon>Apusozoa</taxon>
        <taxon>Apusomonadida</taxon>
        <taxon>Apusomonadidae</taxon>
        <taxon>Thecamonas</taxon>
    </lineage>
</organism>
<dbReference type="eggNOG" id="KOG3169">
    <property type="taxonomic scope" value="Eukaryota"/>
</dbReference>
<keyword evidence="4 6" id="KW-0804">Transcription</keyword>
<comment type="subunit">
    <text evidence="6">Component of the Mediator complex.</text>
</comment>
<evidence type="ECO:0000313" key="8">
    <source>
        <dbReference type="EMBL" id="KNC47404.1"/>
    </source>
</evidence>
<evidence type="ECO:0000256" key="4">
    <source>
        <dbReference type="ARBA" id="ARBA00023163"/>
    </source>
</evidence>
<gene>
    <name evidence="6" type="primary">MED6</name>
    <name evidence="8" type="ORF">AMSG_03838</name>
</gene>
<comment type="similarity">
    <text evidence="2 6">Belongs to the Mediator complex subunit 6 family.</text>
</comment>
<name>A0A0L0D4Z5_THETB</name>
<dbReference type="GO" id="GO:0003712">
    <property type="term" value="F:transcription coregulator activity"/>
    <property type="evidence" value="ECO:0007669"/>
    <property type="project" value="InterPro"/>
</dbReference>
<comment type="subcellular location">
    <subcellularLocation>
        <location evidence="1 6">Nucleus</location>
    </subcellularLocation>
</comment>
<keyword evidence="3 6" id="KW-0805">Transcription regulation</keyword>
<dbReference type="Pfam" id="PF04934">
    <property type="entry name" value="Med6"/>
    <property type="match status" value="1"/>
</dbReference>
<comment type="function">
    <text evidence="6">Component of the Mediator complex, a coactivator involved in the regulated transcription of nearly all RNA polymerase II-dependent genes. Mediator functions as a bridge to convey information from gene-specific regulatory proteins to the basal RNA polymerase II transcription machinery. Mediator is recruited to promoters by direct interactions with regulatory proteins and serves as a scaffold for the assembly of a functional preinitiation complex with RNA polymerase II and the general transcription factors.</text>
</comment>
<reference evidence="8 9" key="1">
    <citation type="submission" date="2010-05" db="EMBL/GenBank/DDBJ databases">
        <title>The Genome Sequence of Thecamonas trahens ATCC 50062.</title>
        <authorList>
            <consortium name="The Broad Institute Genome Sequencing Platform"/>
            <person name="Russ C."/>
            <person name="Cuomo C."/>
            <person name="Shea T."/>
            <person name="Young S.K."/>
            <person name="Zeng Q."/>
            <person name="Koehrsen M."/>
            <person name="Haas B."/>
            <person name="Borodovsky M."/>
            <person name="Guigo R."/>
            <person name="Alvarado L."/>
            <person name="Berlin A."/>
            <person name="Bochicchio J."/>
            <person name="Borenstein D."/>
            <person name="Chapman S."/>
            <person name="Chen Z."/>
            <person name="Freedman E."/>
            <person name="Gellesch M."/>
            <person name="Goldberg J."/>
            <person name="Griggs A."/>
            <person name="Gujja S."/>
            <person name="Heilman E."/>
            <person name="Heiman D."/>
            <person name="Hepburn T."/>
            <person name="Howarth C."/>
            <person name="Jen D."/>
            <person name="Larson L."/>
            <person name="Mehta T."/>
            <person name="Park D."/>
            <person name="Pearson M."/>
            <person name="Roberts A."/>
            <person name="Saif S."/>
            <person name="Shenoy N."/>
            <person name="Sisk P."/>
            <person name="Stolte C."/>
            <person name="Sykes S."/>
            <person name="Thomson T."/>
            <person name="Walk T."/>
            <person name="White J."/>
            <person name="Yandava C."/>
            <person name="Burger G."/>
            <person name="Gray M.W."/>
            <person name="Holland P.W.H."/>
            <person name="King N."/>
            <person name="Lang F.B.F."/>
            <person name="Roger A.J."/>
            <person name="Ruiz-Trillo I."/>
            <person name="Lander E."/>
            <person name="Nusbaum C."/>
        </authorList>
    </citation>
    <scope>NUCLEOTIDE SEQUENCE [LARGE SCALE GENOMIC DNA]</scope>
    <source>
        <strain evidence="8 9">ATCC 50062</strain>
    </source>
</reference>
<dbReference type="PANTHER" id="PTHR13104">
    <property type="entry name" value="MED-6-RELATED"/>
    <property type="match status" value="1"/>
</dbReference>
<dbReference type="GeneID" id="25563411"/>
<dbReference type="GO" id="GO:0006357">
    <property type="term" value="P:regulation of transcription by RNA polymerase II"/>
    <property type="evidence" value="ECO:0007669"/>
    <property type="project" value="InterPro"/>
</dbReference>
<sequence>MSELSHLCFRDEAWLPLHVDRVLDYFSISPFYDQQSNNAVAARAGKHLDEMSNVVGKEYRLDTNSSRPPALYIIWGLNRTSPTDLKPADVFFVLEGTIYMAPLLASLLASRVAKIAHYVNQAVDVLHSQASFDLAQGYTWDFDAPTDAVEAADADVAASPAAVSAVASPAGEATPNPPAETAVLPVVTAYLPPSFLDSLAPPASTKRELPPDAAVASGAPPAKRAKTTGST</sequence>
<dbReference type="STRING" id="461836.A0A0L0D4Z5"/>
<dbReference type="OrthoDB" id="344220at2759"/>
<evidence type="ECO:0000256" key="3">
    <source>
        <dbReference type="ARBA" id="ARBA00023015"/>
    </source>
</evidence>